<evidence type="ECO:0000313" key="2">
    <source>
        <dbReference type="Proteomes" id="UP000828251"/>
    </source>
</evidence>
<accession>A0A9D3VIF8</accession>
<dbReference type="EMBL" id="JAIQCV010000007">
    <property type="protein sequence ID" value="KAH1083516.1"/>
    <property type="molecule type" value="Genomic_DNA"/>
</dbReference>
<name>A0A9D3VIF8_9ROSI</name>
<reference evidence="1 2" key="1">
    <citation type="journal article" date="2021" name="Plant Biotechnol. J.">
        <title>Multi-omics assisted identification of the key and species-specific regulatory components of drought-tolerant mechanisms in Gossypium stocksii.</title>
        <authorList>
            <person name="Yu D."/>
            <person name="Ke L."/>
            <person name="Zhang D."/>
            <person name="Wu Y."/>
            <person name="Sun Y."/>
            <person name="Mei J."/>
            <person name="Sun J."/>
            <person name="Sun Y."/>
        </authorList>
    </citation>
    <scope>NUCLEOTIDE SEQUENCE [LARGE SCALE GENOMIC DNA]</scope>
    <source>
        <strain evidence="2">cv. E1</strain>
        <tissue evidence="1">Leaf</tissue>
    </source>
</reference>
<proteinExistence type="predicted"/>
<protein>
    <submittedName>
        <fullName evidence="1">Uncharacterized protein</fullName>
    </submittedName>
</protein>
<dbReference type="AlphaFoldDB" id="A0A9D3VIF8"/>
<keyword evidence="2" id="KW-1185">Reference proteome</keyword>
<comment type="caution">
    <text evidence="1">The sequence shown here is derived from an EMBL/GenBank/DDBJ whole genome shotgun (WGS) entry which is preliminary data.</text>
</comment>
<gene>
    <name evidence="1" type="ORF">J1N35_023277</name>
</gene>
<sequence length="87" mass="9823">MTKSTLGSLAFNSEIEKTTKANRKEMKLRKKKLEVVGTQSNLLPKIQVNDEVKFRVKENPTQTLGSERVGVDLLEEVLNARVNKNPN</sequence>
<organism evidence="1 2">
    <name type="scientific">Gossypium stocksii</name>
    <dbReference type="NCBI Taxonomy" id="47602"/>
    <lineage>
        <taxon>Eukaryota</taxon>
        <taxon>Viridiplantae</taxon>
        <taxon>Streptophyta</taxon>
        <taxon>Embryophyta</taxon>
        <taxon>Tracheophyta</taxon>
        <taxon>Spermatophyta</taxon>
        <taxon>Magnoliopsida</taxon>
        <taxon>eudicotyledons</taxon>
        <taxon>Gunneridae</taxon>
        <taxon>Pentapetalae</taxon>
        <taxon>rosids</taxon>
        <taxon>malvids</taxon>
        <taxon>Malvales</taxon>
        <taxon>Malvaceae</taxon>
        <taxon>Malvoideae</taxon>
        <taxon>Gossypium</taxon>
    </lineage>
</organism>
<dbReference type="Proteomes" id="UP000828251">
    <property type="component" value="Unassembled WGS sequence"/>
</dbReference>
<evidence type="ECO:0000313" key="1">
    <source>
        <dbReference type="EMBL" id="KAH1083516.1"/>
    </source>
</evidence>